<dbReference type="VEuPathDB" id="MicrosporidiaDB:TUBRATIS_003610"/>
<sequence length="499" mass="55358">MIKIYFYLLTTYSESITKSSFSKASVMSDSKGDMRKEDLNSESSKLKEKTQEPTSKSLFGSLEKSGSEHKMNNDEFSKDTSNVGAKIAEETLEREINAELKAVRHSKSEKNHNLSTNNALVALGDESTKTSANINKIIQGLGSVDDVSGNLFSFLNKDSAKTQDSKVSSAFGISGGKDYRDLESTRKFDGLDSNSTINGRSGGGGVLRGGGFSGMDLVNSAKEGGVSINGTSYLENQNLQSQSGGAFETSDRITKDGIAKEALQLKQMNESQHKEAQEGLYKKVVEKEAERKIDQNKRSFSEFTGDNKQMEGGKGFQAISGQGYAGSKMNSIDKENGYSSFMKTSNHDINEMIKNMHKIHNGNDNTNYLAGKAVLAGESIYDTKDTSAKIALDKIAASAGFVNWQEYQNEERSKKLESNKKFFGQQFFAGNYADFTSAAGKRHNGKKFYDKINGFFNKYYYPYSNNFYFFDDQSDYYGKYYDSLFEYQGNINPKVFSTM</sequence>
<comment type="caution">
    <text evidence="2">The sequence shown here is derived from an EMBL/GenBank/DDBJ whole genome shotgun (WGS) entry which is preliminary data.</text>
</comment>
<evidence type="ECO:0000256" key="1">
    <source>
        <dbReference type="SAM" id="MobiDB-lite"/>
    </source>
</evidence>
<feature type="region of interest" description="Disordered" evidence="1">
    <location>
        <begin position="23"/>
        <end position="79"/>
    </location>
</feature>
<keyword evidence="3" id="KW-1185">Reference proteome</keyword>
<evidence type="ECO:0000313" key="2">
    <source>
        <dbReference type="EMBL" id="RVD93111.1"/>
    </source>
</evidence>
<feature type="compositionally biased region" description="Basic and acidic residues" evidence="1">
    <location>
        <begin position="65"/>
        <end position="78"/>
    </location>
</feature>
<protein>
    <submittedName>
        <fullName evidence="2">Uncharacterized protein</fullName>
    </submittedName>
</protein>
<feature type="compositionally biased region" description="Basic and acidic residues" evidence="1">
    <location>
        <begin position="30"/>
        <end position="51"/>
    </location>
</feature>
<dbReference type="EMBL" id="RCSS01000085">
    <property type="protein sequence ID" value="RVD93111.1"/>
    <property type="molecule type" value="Genomic_DNA"/>
</dbReference>
<reference evidence="2 3" key="1">
    <citation type="submission" date="2018-10" db="EMBL/GenBank/DDBJ databases">
        <title>Draft genome sequence of the microsporidian Tubulinosema ratisbonensis.</title>
        <authorList>
            <person name="Polonais V."/>
            <person name="Peyretaillade E."/>
            <person name="Niehus S."/>
            <person name="Wawrzyniak I."/>
            <person name="Franchet A."/>
            <person name="Gaspin C."/>
            <person name="Reichstadt M."/>
            <person name="Belser C."/>
            <person name="Labadie K."/>
            <person name="Delbac F."/>
            <person name="Ferrandon D."/>
        </authorList>
    </citation>
    <scope>NUCLEOTIDE SEQUENCE [LARGE SCALE GENOMIC DNA]</scope>
    <source>
        <strain evidence="2 3">Franzen</strain>
    </source>
</reference>
<gene>
    <name evidence="2" type="ORF">TUBRATIS_003610</name>
</gene>
<dbReference type="OrthoDB" id="2189128at2759"/>
<name>A0A437APD6_9MICR</name>
<accession>A0A437APD6</accession>
<dbReference type="AlphaFoldDB" id="A0A437APD6"/>
<organism evidence="2 3">
    <name type="scientific">Tubulinosema ratisbonensis</name>
    <dbReference type="NCBI Taxonomy" id="291195"/>
    <lineage>
        <taxon>Eukaryota</taxon>
        <taxon>Fungi</taxon>
        <taxon>Fungi incertae sedis</taxon>
        <taxon>Microsporidia</taxon>
        <taxon>Tubulinosematoidea</taxon>
        <taxon>Tubulinosematidae</taxon>
        <taxon>Tubulinosema</taxon>
    </lineage>
</organism>
<evidence type="ECO:0000313" key="3">
    <source>
        <dbReference type="Proteomes" id="UP000282876"/>
    </source>
</evidence>
<proteinExistence type="predicted"/>
<dbReference type="Proteomes" id="UP000282876">
    <property type="component" value="Unassembled WGS sequence"/>
</dbReference>